<evidence type="ECO:0000313" key="1">
    <source>
        <dbReference type="EMBL" id="QIS10460.1"/>
    </source>
</evidence>
<evidence type="ECO:0000313" key="2">
    <source>
        <dbReference type="Proteomes" id="UP000503540"/>
    </source>
</evidence>
<sequence length="103" mass="11062">MSCGSVRCPIASISKGEYVTRRFAGHVDVAKTRDGYVLLDGRSGTYWEINGTGRVVVETLLAGGELDAAAVAVAAEYDIELEQAQRDLTEFVDEIVSKGLLIP</sequence>
<dbReference type="Proteomes" id="UP000503540">
    <property type="component" value="Chromosome"/>
</dbReference>
<dbReference type="KEGG" id="nah:F5544_12855"/>
<dbReference type="NCBIfam" id="NF033530">
    <property type="entry name" value="lasso_PqqD_Strm"/>
    <property type="match status" value="1"/>
</dbReference>
<dbReference type="Gene3D" id="1.10.10.1150">
    <property type="entry name" value="Coenzyme PQQ synthesis protein D (PqqD)"/>
    <property type="match status" value="1"/>
</dbReference>
<dbReference type="InterPro" id="IPR008792">
    <property type="entry name" value="PQQD"/>
</dbReference>
<protein>
    <submittedName>
        <fullName evidence="1">Lasso peptide biosynthesis PqqD family chaperone</fullName>
    </submittedName>
</protein>
<gene>
    <name evidence="1" type="ORF">F5544_12855</name>
</gene>
<proteinExistence type="predicted"/>
<dbReference type="EMBL" id="CP046172">
    <property type="protein sequence ID" value="QIS10460.1"/>
    <property type="molecule type" value="Genomic_DNA"/>
</dbReference>
<dbReference type="AlphaFoldDB" id="A0A6G9YBF2"/>
<reference evidence="1 2" key="1">
    <citation type="journal article" date="2019" name="ACS Chem. Biol.">
        <title>Identification and Mobilization of a Cryptic Antibiotic Biosynthesis Gene Locus from a Human-Pathogenic Nocardia Isolate.</title>
        <authorList>
            <person name="Herisse M."/>
            <person name="Ishida K."/>
            <person name="Porter J.L."/>
            <person name="Howden B."/>
            <person name="Hertweck C."/>
            <person name="Stinear T.P."/>
            <person name="Pidot S.J."/>
        </authorList>
    </citation>
    <scope>NUCLEOTIDE SEQUENCE [LARGE SCALE GENOMIC DNA]</scope>
    <source>
        <strain evidence="1 2">AUSMDU00012717</strain>
    </source>
</reference>
<name>A0A6G9YBF2_9NOCA</name>
<keyword evidence="2" id="KW-1185">Reference proteome</keyword>
<dbReference type="InterPro" id="IPR041881">
    <property type="entry name" value="PqqD_sf"/>
</dbReference>
<organism evidence="1 2">
    <name type="scientific">Nocardia arthritidis</name>
    <dbReference type="NCBI Taxonomy" id="228602"/>
    <lineage>
        <taxon>Bacteria</taxon>
        <taxon>Bacillati</taxon>
        <taxon>Actinomycetota</taxon>
        <taxon>Actinomycetes</taxon>
        <taxon>Mycobacteriales</taxon>
        <taxon>Nocardiaceae</taxon>
        <taxon>Nocardia</taxon>
    </lineage>
</organism>
<accession>A0A6G9YBF2</accession>
<dbReference type="Pfam" id="PF05402">
    <property type="entry name" value="PqqD"/>
    <property type="match status" value="1"/>
</dbReference>